<dbReference type="SUPFAM" id="SSF49899">
    <property type="entry name" value="Concanavalin A-like lectins/glucanases"/>
    <property type="match status" value="1"/>
</dbReference>
<keyword evidence="1" id="KW-0472">Membrane</keyword>
<dbReference type="Pfam" id="PF13385">
    <property type="entry name" value="Laminin_G_3"/>
    <property type="match status" value="1"/>
</dbReference>
<accession>A0A6C0BI92</accession>
<organism evidence="2">
    <name type="scientific">viral metagenome</name>
    <dbReference type="NCBI Taxonomy" id="1070528"/>
    <lineage>
        <taxon>unclassified sequences</taxon>
        <taxon>metagenomes</taxon>
        <taxon>organismal metagenomes</taxon>
    </lineage>
</organism>
<protein>
    <recommendedName>
        <fullName evidence="3">LamG-like jellyroll fold domain-containing protein</fullName>
    </recommendedName>
</protein>
<dbReference type="AlphaFoldDB" id="A0A6C0BI92"/>
<sequence length="278" mass="31276">MNFLPNILGDGIVDQVLQAMAVMLFLYVFLSVLNNFGILYLTYLEMSTTLQPNTTNVTDTFTQEPNIDTSKTCFPSRNEVNGTEFTYSIFLNFTANSFSNDPNRLRHIFHKGSPPPDGYPLISPGVFCHANQNTLRVMMGSSDRWDNFVDIPNIPVGKWFHLVITCKGRSIDVYINGNIIQRLTLGSVPKLNFGDVYLLQNISNGDTRVNIAPEQQFNVIGAANCSISRFLYYAYSLSYAEIDQLYRQGPSTTVVSASNQIPPYMADAWWVQSFNQGQ</sequence>
<dbReference type="InterPro" id="IPR013320">
    <property type="entry name" value="ConA-like_dom_sf"/>
</dbReference>
<dbReference type="EMBL" id="MN739162">
    <property type="protein sequence ID" value="QHS91451.1"/>
    <property type="molecule type" value="Genomic_DNA"/>
</dbReference>
<evidence type="ECO:0008006" key="3">
    <source>
        <dbReference type="Google" id="ProtNLM"/>
    </source>
</evidence>
<feature type="transmembrane region" description="Helical" evidence="1">
    <location>
        <begin position="20"/>
        <end position="43"/>
    </location>
</feature>
<evidence type="ECO:0000313" key="2">
    <source>
        <dbReference type="EMBL" id="QHS91451.1"/>
    </source>
</evidence>
<keyword evidence="1" id="KW-0812">Transmembrane</keyword>
<evidence type="ECO:0000256" key="1">
    <source>
        <dbReference type="SAM" id="Phobius"/>
    </source>
</evidence>
<reference evidence="2" key="1">
    <citation type="journal article" date="2020" name="Nature">
        <title>Giant virus diversity and host interactions through global metagenomics.</title>
        <authorList>
            <person name="Schulz F."/>
            <person name="Roux S."/>
            <person name="Paez-Espino D."/>
            <person name="Jungbluth S."/>
            <person name="Walsh D.A."/>
            <person name="Denef V.J."/>
            <person name="McMahon K.D."/>
            <person name="Konstantinidis K.T."/>
            <person name="Eloe-Fadrosh E.A."/>
            <person name="Kyrpides N.C."/>
            <person name="Woyke T."/>
        </authorList>
    </citation>
    <scope>NUCLEOTIDE SEQUENCE</scope>
    <source>
        <strain evidence="2">GVMAG-M-3300013006-15</strain>
    </source>
</reference>
<name>A0A6C0BI92_9ZZZZ</name>
<keyword evidence="1" id="KW-1133">Transmembrane helix</keyword>
<dbReference type="Gene3D" id="2.60.120.200">
    <property type="match status" value="1"/>
</dbReference>
<proteinExistence type="predicted"/>